<dbReference type="InterPro" id="IPR034505">
    <property type="entry name" value="Coproporphyrinogen-III_oxidase"/>
</dbReference>
<evidence type="ECO:0000259" key="3">
    <source>
        <dbReference type="PROSITE" id="PS51918"/>
    </source>
</evidence>
<dbReference type="InterPro" id="IPR058240">
    <property type="entry name" value="rSAM_sf"/>
</dbReference>
<dbReference type="Gene3D" id="3.80.30.20">
    <property type="entry name" value="tm_1862 like domain"/>
    <property type="match status" value="1"/>
</dbReference>
<dbReference type="Pfam" id="PF06969">
    <property type="entry name" value="HemN_C"/>
    <property type="match status" value="1"/>
</dbReference>
<dbReference type="AlphaFoldDB" id="A0A6A7W8P8"/>
<keyword evidence="2" id="KW-0349">Heme</keyword>
<protein>
    <recommendedName>
        <fullName evidence="2">Heme chaperone HemW</fullName>
    </recommendedName>
</protein>
<dbReference type="EMBL" id="VZAD01000021">
    <property type="protein sequence ID" value="MQP10847.1"/>
    <property type="molecule type" value="Genomic_DNA"/>
</dbReference>
<keyword evidence="2" id="KW-0411">Iron-sulfur</keyword>
<dbReference type="InterPro" id="IPR007197">
    <property type="entry name" value="rSAM"/>
</dbReference>
<comment type="function">
    <text evidence="2">Probably acts as a heme chaperone, transferring heme to an unknown acceptor. Binds one molecule of heme per monomer, possibly covalently. Binds 1 [4Fe-4S] cluster. The cluster is coordinated with 3 cysteines and an exchangeable S-adenosyl-L-methionine.</text>
</comment>
<evidence type="ECO:0000256" key="2">
    <source>
        <dbReference type="RuleBase" id="RU364116"/>
    </source>
</evidence>
<feature type="domain" description="Radical SAM core" evidence="3">
    <location>
        <begin position="1"/>
        <end position="236"/>
    </location>
</feature>
<keyword evidence="2" id="KW-0949">S-adenosyl-L-methionine</keyword>
<keyword evidence="2" id="KW-0408">Iron</keyword>
<dbReference type="SFLD" id="SFLDF00288">
    <property type="entry name" value="HemN-like__clustered_with_nucl"/>
    <property type="match status" value="1"/>
</dbReference>
<keyword evidence="2" id="KW-0479">Metal-binding</keyword>
<dbReference type="SMART" id="SM00729">
    <property type="entry name" value="Elp3"/>
    <property type="match status" value="1"/>
</dbReference>
<dbReference type="SUPFAM" id="SSF102114">
    <property type="entry name" value="Radical SAM enzymes"/>
    <property type="match status" value="1"/>
</dbReference>
<evidence type="ECO:0000313" key="4">
    <source>
        <dbReference type="EMBL" id="MQP10847.1"/>
    </source>
</evidence>
<dbReference type="Proteomes" id="UP000384372">
    <property type="component" value="Unassembled WGS sequence"/>
</dbReference>
<dbReference type="GO" id="GO:0005737">
    <property type="term" value="C:cytoplasm"/>
    <property type="evidence" value="ECO:0007669"/>
    <property type="project" value="UniProtKB-SubCell"/>
</dbReference>
<dbReference type="SFLD" id="SFLDF00562">
    <property type="entry name" value="HemN-like__clustered_with_heat"/>
    <property type="match status" value="1"/>
</dbReference>
<keyword evidence="2" id="KW-0963">Cytoplasm</keyword>
<comment type="subcellular location">
    <subcellularLocation>
        <location evidence="2">Cytoplasm</location>
    </subcellularLocation>
</comment>
<dbReference type="Pfam" id="PF04055">
    <property type="entry name" value="Radical_SAM"/>
    <property type="match status" value="1"/>
</dbReference>
<proteinExistence type="inferred from homology"/>
<dbReference type="SFLD" id="SFLDG01082">
    <property type="entry name" value="B12-binding_domain_containing"/>
    <property type="match status" value="1"/>
</dbReference>
<dbReference type="GO" id="GO:0046872">
    <property type="term" value="F:metal ion binding"/>
    <property type="evidence" value="ECO:0007669"/>
    <property type="project" value="UniProtKB-UniRule"/>
</dbReference>
<dbReference type="CDD" id="cd01335">
    <property type="entry name" value="Radical_SAM"/>
    <property type="match status" value="1"/>
</dbReference>
<dbReference type="OrthoDB" id="9808022at2"/>
<dbReference type="PROSITE" id="PS51918">
    <property type="entry name" value="RADICAL_SAM"/>
    <property type="match status" value="1"/>
</dbReference>
<gene>
    <name evidence="4" type="primary">hemW</name>
    <name evidence="4" type="ORF">F7D20_02465</name>
</gene>
<sequence>MAGLYIHIPFCESRCIYCGFYSTTSLKMREAYVDALCKEMAMRTVDRALGEPAQIETIYLGGGTPSQLTSQQLLQIFEGISQHYDSCMGRDMEVTMECNPDDITPSLCHTLSQLPVNRISMGAQTFSDERLRFLHRRHNAREVENAIHLLREAGIGNISIDLMFGFPNETIQEWQQDIEHAISLNAEHLSAYSLMYEEGTTLYRLLQQEKIKETDEDTYLRMYEMLIDKMTAAGYEHYEISNFAKPGFRSRHNSSYWHEVPYIGLGAAAHSYRRKPEVMRSWNEADIHKYIQTITEGRTEQEHEILNKETRYNDLITTALRTIDGITLEDIKKEFGDSFYQTLMTEADKHIARQLMVIKDGHLALTRKGLYISDDIMSDFMLV</sequence>
<keyword evidence="5" id="KW-1185">Reference proteome</keyword>
<keyword evidence="2" id="KW-0004">4Fe-4S</keyword>
<dbReference type="NCBIfam" id="TIGR00539">
    <property type="entry name" value="hemN_rel"/>
    <property type="match status" value="1"/>
</dbReference>
<keyword evidence="2" id="KW-0143">Chaperone</keyword>
<dbReference type="InterPro" id="IPR006638">
    <property type="entry name" value="Elp3/MiaA/NifB-like_rSAM"/>
</dbReference>
<comment type="caution">
    <text evidence="4">The sequence shown here is derived from an EMBL/GenBank/DDBJ whole genome shotgun (WGS) entry which is preliminary data.</text>
</comment>
<dbReference type="InterPro" id="IPR023404">
    <property type="entry name" value="rSAM_horseshoe"/>
</dbReference>
<evidence type="ECO:0000313" key="5">
    <source>
        <dbReference type="Proteomes" id="UP000384372"/>
    </source>
</evidence>
<dbReference type="GO" id="GO:0006779">
    <property type="term" value="P:porphyrin-containing compound biosynthetic process"/>
    <property type="evidence" value="ECO:0007669"/>
    <property type="project" value="InterPro"/>
</dbReference>
<accession>A0A6A7W8P8</accession>
<dbReference type="PANTHER" id="PTHR13932">
    <property type="entry name" value="COPROPORPHYRINIGEN III OXIDASE"/>
    <property type="match status" value="1"/>
</dbReference>
<evidence type="ECO:0000256" key="1">
    <source>
        <dbReference type="ARBA" id="ARBA00006100"/>
    </source>
</evidence>
<dbReference type="InterPro" id="IPR004559">
    <property type="entry name" value="HemW-like"/>
</dbReference>
<dbReference type="SFLD" id="SFLDS00029">
    <property type="entry name" value="Radical_SAM"/>
    <property type="match status" value="1"/>
</dbReference>
<dbReference type="InterPro" id="IPR010723">
    <property type="entry name" value="HemN_C"/>
</dbReference>
<dbReference type="GO" id="GO:0004109">
    <property type="term" value="F:coproporphyrinogen oxidase activity"/>
    <property type="evidence" value="ECO:0007669"/>
    <property type="project" value="InterPro"/>
</dbReference>
<name>A0A6A7W8P8_9BACT</name>
<dbReference type="PANTHER" id="PTHR13932:SF5">
    <property type="entry name" value="RADICAL S-ADENOSYL METHIONINE DOMAIN-CONTAINING PROTEIN 1, MITOCHONDRIAL"/>
    <property type="match status" value="1"/>
</dbReference>
<dbReference type="SFLD" id="SFLDG01065">
    <property type="entry name" value="anaerobic_coproporphyrinogen-I"/>
    <property type="match status" value="1"/>
</dbReference>
<reference evidence="4 5" key="1">
    <citation type="submission" date="2019-09" db="EMBL/GenBank/DDBJ databases">
        <title>Distinct polysaccharide growth profiles of human intestinal Prevotella copri isolates.</title>
        <authorList>
            <person name="Fehlner-Peach H."/>
            <person name="Magnabosco C."/>
            <person name="Raghavan V."/>
            <person name="Scher J.U."/>
            <person name="Tett A."/>
            <person name="Cox L.M."/>
            <person name="Gottsegen C."/>
            <person name="Watters A."/>
            <person name="Wiltshire- Gordon J.D."/>
            <person name="Segata N."/>
            <person name="Bonneau R."/>
            <person name="Littman D.R."/>
        </authorList>
    </citation>
    <scope>NUCLEOTIDE SEQUENCE [LARGE SCALE GENOMIC DNA]</scope>
    <source>
        <strain evidence="5">iAQ1173</strain>
    </source>
</reference>
<comment type="similarity">
    <text evidence="1">Belongs to the anaerobic coproporphyrinogen-III oxidase family. HemW subfamily.</text>
</comment>
<organism evidence="4 5">
    <name type="scientific">Segatella copri</name>
    <dbReference type="NCBI Taxonomy" id="165179"/>
    <lineage>
        <taxon>Bacteria</taxon>
        <taxon>Pseudomonadati</taxon>
        <taxon>Bacteroidota</taxon>
        <taxon>Bacteroidia</taxon>
        <taxon>Bacteroidales</taxon>
        <taxon>Prevotellaceae</taxon>
        <taxon>Segatella</taxon>
    </lineage>
</organism>
<dbReference type="GO" id="GO:0051539">
    <property type="term" value="F:4 iron, 4 sulfur cluster binding"/>
    <property type="evidence" value="ECO:0007669"/>
    <property type="project" value="UniProtKB-UniRule"/>
</dbReference>
<dbReference type="RefSeq" id="WP_158462703.1">
    <property type="nucleotide sequence ID" value="NZ_VZAD01000021.1"/>
</dbReference>